<dbReference type="PROSITE" id="PS01159">
    <property type="entry name" value="WW_DOMAIN_1"/>
    <property type="match status" value="1"/>
</dbReference>
<dbReference type="SUPFAM" id="SSF51045">
    <property type="entry name" value="WW domain"/>
    <property type="match status" value="2"/>
</dbReference>
<dbReference type="PANTHER" id="PTHR11864">
    <property type="entry name" value="PRE-MRNA-PROCESSING PROTEIN PRP40"/>
    <property type="match status" value="1"/>
</dbReference>
<dbReference type="InParanoid" id="D7FP34"/>
<reference evidence="4 5" key="1">
    <citation type="journal article" date="2010" name="Nature">
        <title>The Ectocarpus genome and the independent evolution of multicellularity in brown algae.</title>
        <authorList>
            <person name="Cock J.M."/>
            <person name="Sterck L."/>
            <person name="Rouze P."/>
            <person name="Scornet D."/>
            <person name="Allen A.E."/>
            <person name="Amoutzias G."/>
            <person name="Anthouard V."/>
            <person name="Artiguenave F."/>
            <person name="Aury J.M."/>
            <person name="Badger J.H."/>
            <person name="Beszteri B."/>
            <person name="Billiau K."/>
            <person name="Bonnet E."/>
            <person name="Bothwell J.H."/>
            <person name="Bowler C."/>
            <person name="Boyen C."/>
            <person name="Brownlee C."/>
            <person name="Carrano C.J."/>
            <person name="Charrier B."/>
            <person name="Cho G.Y."/>
            <person name="Coelho S.M."/>
            <person name="Collen J."/>
            <person name="Corre E."/>
            <person name="Da Silva C."/>
            <person name="Delage L."/>
            <person name="Delaroque N."/>
            <person name="Dittami S.M."/>
            <person name="Doulbeau S."/>
            <person name="Elias M."/>
            <person name="Farnham G."/>
            <person name="Gachon C.M."/>
            <person name="Gschloessl B."/>
            <person name="Heesch S."/>
            <person name="Jabbari K."/>
            <person name="Jubin C."/>
            <person name="Kawai H."/>
            <person name="Kimura K."/>
            <person name="Kloareg B."/>
            <person name="Kupper F.C."/>
            <person name="Lang D."/>
            <person name="Le Bail A."/>
            <person name="Leblanc C."/>
            <person name="Lerouge P."/>
            <person name="Lohr M."/>
            <person name="Lopez P.J."/>
            <person name="Martens C."/>
            <person name="Maumus F."/>
            <person name="Michel G."/>
            <person name="Miranda-Saavedra D."/>
            <person name="Morales J."/>
            <person name="Moreau H."/>
            <person name="Motomura T."/>
            <person name="Nagasato C."/>
            <person name="Napoli C.A."/>
            <person name="Nelson D.R."/>
            <person name="Nyvall-Collen P."/>
            <person name="Peters A.F."/>
            <person name="Pommier C."/>
            <person name="Potin P."/>
            <person name="Poulain J."/>
            <person name="Quesneville H."/>
            <person name="Read B."/>
            <person name="Rensing S.A."/>
            <person name="Ritter A."/>
            <person name="Rousvoal S."/>
            <person name="Samanta M."/>
            <person name="Samson G."/>
            <person name="Schroeder D.C."/>
            <person name="Segurens B."/>
            <person name="Strittmatter M."/>
            <person name="Tonon T."/>
            <person name="Tregear J.W."/>
            <person name="Valentin K."/>
            <person name="von Dassow P."/>
            <person name="Yamagishi T."/>
            <person name="Van de Peer Y."/>
            <person name="Wincker P."/>
        </authorList>
    </citation>
    <scope>NUCLEOTIDE SEQUENCE [LARGE SCALE GENOMIC DNA]</scope>
    <source>
        <strain evidence="5">Ec32 / CCAP1310/4</strain>
    </source>
</reference>
<evidence type="ECO:0000313" key="4">
    <source>
        <dbReference type="EMBL" id="CBJ30298.1"/>
    </source>
</evidence>
<gene>
    <name evidence="4" type="ORF">Esi_0185_0012</name>
</gene>
<evidence type="ECO:0000313" key="5">
    <source>
        <dbReference type="Proteomes" id="UP000002630"/>
    </source>
</evidence>
<feature type="domain" description="WW" evidence="3">
    <location>
        <begin position="449"/>
        <end position="482"/>
    </location>
</feature>
<dbReference type="InterPro" id="IPR001202">
    <property type="entry name" value="WW_dom"/>
</dbReference>
<dbReference type="Pfam" id="PF00397">
    <property type="entry name" value="WW"/>
    <property type="match status" value="2"/>
</dbReference>
<dbReference type="SMART" id="SM00456">
    <property type="entry name" value="WW"/>
    <property type="match status" value="3"/>
</dbReference>
<dbReference type="STRING" id="2880.D7FP34"/>
<feature type="transmembrane region" description="Helical" evidence="2">
    <location>
        <begin position="46"/>
        <end position="66"/>
    </location>
</feature>
<evidence type="ECO:0000256" key="1">
    <source>
        <dbReference type="SAM" id="MobiDB-lite"/>
    </source>
</evidence>
<dbReference type="AlphaFoldDB" id="D7FP34"/>
<dbReference type="EMBL" id="FN649760">
    <property type="protein sequence ID" value="CBJ30298.1"/>
    <property type="molecule type" value="Genomic_DNA"/>
</dbReference>
<dbReference type="OrthoDB" id="3045089at2759"/>
<feature type="compositionally biased region" description="Low complexity" evidence="1">
    <location>
        <begin position="541"/>
        <end position="556"/>
    </location>
</feature>
<dbReference type="CDD" id="cd00201">
    <property type="entry name" value="WW"/>
    <property type="match status" value="2"/>
</dbReference>
<feature type="compositionally biased region" description="Polar residues" evidence="1">
    <location>
        <begin position="584"/>
        <end position="601"/>
    </location>
</feature>
<organism evidence="4 5">
    <name type="scientific">Ectocarpus siliculosus</name>
    <name type="common">Brown alga</name>
    <name type="synonym">Conferva siliculosa</name>
    <dbReference type="NCBI Taxonomy" id="2880"/>
    <lineage>
        <taxon>Eukaryota</taxon>
        <taxon>Sar</taxon>
        <taxon>Stramenopiles</taxon>
        <taxon>Ochrophyta</taxon>
        <taxon>PX clade</taxon>
        <taxon>Phaeophyceae</taxon>
        <taxon>Ectocarpales</taxon>
        <taxon>Ectocarpaceae</taxon>
        <taxon>Ectocarpus</taxon>
    </lineage>
</organism>
<feature type="region of interest" description="Disordered" evidence="1">
    <location>
        <begin position="414"/>
        <end position="556"/>
    </location>
</feature>
<dbReference type="Gene3D" id="2.20.70.10">
    <property type="match status" value="2"/>
</dbReference>
<dbReference type="Proteomes" id="UP000002630">
    <property type="component" value="Unassembled WGS sequence"/>
</dbReference>
<keyword evidence="2" id="KW-0812">Transmembrane</keyword>
<dbReference type="PANTHER" id="PTHR11864:SF35">
    <property type="entry name" value="WW DOMAIN-CONTAINING PROTEIN"/>
    <property type="match status" value="1"/>
</dbReference>
<dbReference type="GO" id="GO:0003723">
    <property type="term" value="F:RNA binding"/>
    <property type="evidence" value="ECO:0007669"/>
    <property type="project" value="TreeGrafter"/>
</dbReference>
<dbReference type="InterPro" id="IPR036020">
    <property type="entry name" value="WW_dom_sf"/>
</dbReference>
<sequence>MATLPAPSAGSTAQAAVQPADEDDRFASPPGLWLPRMVVKEHRQKATIIWIGLLVGFLAYVGYIIWETVESRKDPASSIELKQEHYTFPDVALCTTFGKGCLDYDNDCFEDLSFTSMFNQTGFLDYDQNFTDDFAYVSEPFEEVYPNCKFVPLSMMTVDETGVKNGSVTSFSTAFYVLWDEKDTFYDHSYYLINRQFLDMYLIPPDSSIESFTSASVDAKVPYSRLNLTTDTAFEATINHMVLGVTEFTGINENGNKKEKQRSFSQATITGVEHWWWGAEDYDSVEFGFFMVELSIGKFEFTSIEEVDPVDGWSIIGAIGGIWQFVVTGFGLFFVFSEKQSPDRKMRNFRKSIGKPAEFANKRLSILNTSSRSSNQDVEIDASEEDLPVEWVKKQRPNGSIYYFNVMTGAKQTASPNHLDNAGGSAPPPSNSALGRIFQGNRSARPNSGPLPAGWIEGTDGDGKKYYLDTINKTTQWERPLQREHSSGGPDRRPQAVDAPMSQSRRYSHASSDNSHHSASSQAPHHRPSLAAASAASGVEGNPPAGGAPAPSRGAIPAAPSYRTAVYLSNRSSTAAASEGGGTTHPQQQWPAPAGTTSTDSRAGARSAASHVDAPLPQNWSKRTAPDNRTYYVNSVTKKTQWEAPLY</sequence>
<dbReference type="PROSITE" id="PS50020">
    <property type="entry name" value="WW_DOMAIN_2"/>
    <property type="match status" value="2"/>
</dbReference>
<protein>
    <submittedName>
        <fullName evidence="4">Similar to neural cell expressed, developmentally down-regulated 4-like</fullName>
    </submittedName>
</protein>
<evidence type="ECO:0000259" key="3">
    <source>
        <dbReference type="PROSITE" id="PS50020"/>
    </source>
</evidence>
<keyword evidence="2" id="KW-0472">Membrane</keyword>
<dbReference type="GO" id="GO:0005685">
    <property type="term" value="C:U1 snRNP"/>
    <property type="evidence" value="ECO:0007669"/>
    <property type="project" value="TreeGrafter"/>
</dbReference>
<keyword evidence="5" id="KW-1185">Reference proteome</keyword>
<dbReference type="InterPro" id="IPR039726">
    <property type="entry name" value="Prp40-like"/>
</dbReference>
<dbReference type="GO" id="GO:0071004">
    <property type="term" value="C:U2-type prespliceosome"/>
    <property type="evidence" value="ECO:0007669"/>
    <property type="project" value="TreeGrafter"/>
</dbReference>
<dbReference type="GO" id="GO:0045292">
    <property type="term" value="P:mRNA cis splicing, via spliceosome"/>
    <property type="evidence" value="ECO:0007669"/>
    <property type="project" value="InterPro"/>
</dbReference>
<feature type="compositionally biased region" description="Basic and acidic residues" evidence="1">
    <location>
        <begin position="480"/>
        <end position="495"/>
    </location>
</feature>
<accession>D7FP34</accession>
<feature type="compositionally biased region" description="Low complexity" evidence="1">
    <location>
        <begin position="509"/>
        <end position="523"/>
    </location>
</feature>
<feature type="domain" description="WW" evidence="3">
    <location>
        <begin position="614"/>
        <end position="647"/>
    </location>
</feature>
<keyword evidence="2" id="KW-1133">Transmembrane helix</keyword>
<feature type="region of interest" description="Disordered" evidence="1">
    <location>
        <begin position="573"/>
        <end position="628"/>
    </location>
</feature>
<name>D7FP34_ECTSI</name>
<proteinExistence type="predicted"/>
<evidence type="ECO:0000256" key="2">
    <source>
        <dbReference type="SAM" id="Phobius"/>
    </source>
</evidence>
<feature type="region of interest" description="Disordered" evidence="1">
    <location>
        <begin position="1"/>
        <end position="23"/>
    </location>
</feature>